<gene>
    <name evidence="1" type="ORF">SAMN05216354_1270</name>
</gene>
<sequence length="174" mass="19029">MYGIKGFMGVVALVLCMVSCSKDDSYSPFHASAIHNGVLLSYTDAAGNDLLASESVAATISVYGEPSEKNIPFEIESIAVNEISRNYLSFNVDLPDINDMVFNEDKSNGKGESMVKLNIGERVLMLKCKFVFRCTDSESLGSNIIQLDTVECNGISKSAKWNSQLIMDLADYID</sequence>
<dbReference type="GeneID" id="32573176"/>
<organism evidence="1 2">
    <name type="scientific">Xylanibacter ruminicola</name>
    <name type="common">Prevotella ruminicola</name>
    <dbReference type="NCBI Taxonomy" id="839"/>
    <lineage>
        <taxon>Bacteria</taxon>
        <taxon>Pseudomonadati</taxon>
        <taxon>Bacteroidota</taxon>
        <taxon>Bacteroidia</taxon>
        <taxon>Bacteroidales</taxon>
        <taxon>Prevotellaceae</taxon>
        <taxon>Xylanibacter</taxon>
    </lineage>
</organism>
<reference evidence="1 2" key="1">
    <citation type="submission" date="2016-10" db="EMBL/GenBank/DDBJ databases">
        <authorList>
            <person name="de Groot N.N."/>
        </authorList>
    </citation>
    <scope>NUCLEOTIDE SEQUENCE [LARGE SCALE GENOMIC DNA]</scope>
    <source>
        <strain evidence="1 2">AR32</strain>
    </source>
</reference>
<evidence type="ECO:0000313" key="1">
    <source>
        <dbReference type="EMBL" id="SEF70576.1"/>
    </source>
</evidence>
<proteinExistence type="predicted"/>
<protein>
    <submittedName>
        <fullName evidence="1">Uncharacterized protein</fullName>
    </submittedName>
</protein>
<dbReference type="AlphaFoldDB" id="A0A1H5U6B1"/>
<dbReference type="Proteomes" id="UP000236735">
    <property type="component" value="Unassembled WGS sequence"/>
</dbReference>
<dbReference type="EMBL" id="FNUV01000003">
    <property type="protein sequence ID" value="SEF70576.1"/>
    <property type="molecule type" value="Genomic_DNA"/>
</dbReference>
<accession>A0A1H5U6B1</accession>
<name>A0A1H5U6B1_XYLRU</name>
<evidence type="ECO:0000313" key="2">
    <source>
        <dbReference type="Proteomes" id="UP000236735"/>
    </source>
</evidence>
<dbReference type="RefSeq" id="WP_036912731.1">
    <property type="nucleotide sequence ID" value="NZ_FNUV01000003.1"/>
</dbReference>